<evidence type="ECO:0000313" key="11">
    <source>
        <dbReference type="Proteomes" id="UP000663131"/>
    </source>
</evidence>
<dbReference type="OrthoDB" id="2503928at2759"/>
<feature type="region of interest" description="Disordered" evidence="6">
    <location>
        <begin position="76"/>
        <end position="216"/>
    </location>
</feature>
<dbReference type="GO" id="GO:0034399">
    <property type="term" value="C:nuclear periphery"/>
    <property type="evidence" value="ECO:0007669"/>
    <property type="project" value="TreeGrafter"/>
</dbReference>
<dbReference type="PANTHER" id="PTHR47808:SF2">
    <property type="entry name" value="LEM DOMAIN-CONTAINING PROTEIN 2"/>
    <property type="match status" value="1"/>
</dbReference>
<protein>
    <recommendedName>
        <fullName evidence="12">Inner nuclear membrane protein SRC1</fullName>
    </recommendedName>
</protein>
<feature type="compositionally biased region" description="Basic and acidic residues" evidence="6">
    <location>
        <begin position="291"/>
        <end position="309"/>
    </location>
</feature>
<dbReference type="EMBL" id="CP063134">
    <property type="protein sequence ID" value="QOU19587.1"/>
    <property type="molecule type" value="Genomic_DNA"/>
</dbReference>
<dbReference type="Pfam" id="PF12949">
    <property type="entry name" value="HeH"/>
    <property type="match status" value="1"/>
</dbReference>
<gene>
    <name evidence="10" type="ORF">BRETT_003736</name>
</gene>
<comment type="subcellular location">
    <subcellularLocation>
        <location evidence="1">Nucleus membrane</location>
    </subcellularLocation>
</comment>
<evidence type="ECO:0000259" key="9">
    <source>
        <dbReference type="Pfam" id="PF12949"/>
    </source>
</evidence>
<feature type="compositionally biased region" description="Basic and acidic residues" evidence="6">
    <location>
        <begin position="433"/>
        <end position="443"/>
    </location>
</feature>
<feature type="compositionally biased region" description="Low complexity" evidence="6">
    <location>
        <begin position="196"/>
        <end position="211"/>
    </location>
</feature>
<dbReference type="GO" id="GO:0005783">
    <property type="term" value="C:endoplasmic reticulum"/>
    <property type="evidence" value="ECO:0007669"/>
    <property type="project" value="TreeGrafter"/>
</dbReference>
<evidence type="ECO:0008006" key="12">
    <source>
        <dbReference type="Google" id="ProtNLM"/>
    </source>
</evidence>
<reference evidence="10" key="2">
    <citation type="journal article" name="BMC Genomics">
        <title>New genome assemblies reveal patterns of domestication and adaptation across Brettanomyces (Dekkera) species.</title>
        <authorList>
            <person name="Roach M.J."/>
            <person name="Borneman A.R."/>
        </authorList>
    </citation>
    <scope>NUCLEOTIDE SEQUENCE</scope>
    <source>
        <strain evidence="10">UCD 2041</strain>
    </source>
</reference>
<dbReference type="GO" id="GO:0003682">
    <property type="term" value="F:chromatin binding"/>
    <property type="evidence" value="ECO:0007669"/>
    <property type="project" value="InterPro"/>
</dbReference>
<keyword evidence="2 7" id="KW-0812">Transmembrane</keyword>
<dbReference type="Proteomes" id="UP000663131">
    <property type="component" value="Chromosome 6"/>
</dbReference>
<dbReference type="GO" id="GO:0005637">
    <property type="term" value="C:nuclear inner membrane"/>
    <property type="evidence" value="ECO:0007669"/>
    <property type="project" value="InterPro"/>
</dbReference>
<feature type="compositionally biased region" description="Basic and acidic residues" evidence="6">
    <location>
        <begin position="77"/>
        <end position="98"/>
    </location>
</feature>
<organism evidence="10 11">
    <name type="scientific">Dekkera bruxellensis</name>
    <name type="common">Brettanomyces custersii</name>
    <dbReference type="NCBI Taxonomy" id="5007"/>
    <lineage>
        <taxon>Eukaryota</taxon>
        <taxon>Fungi</taxon>
        <taxon>Dikarya</taxon>
        <taxon>Ascomycota</taxon>
        <taxon>Saccharomycotina</taxon>
        <taxon>Pichiomycetes</taxon>
        <taxon>Pichiales</taxon>
        <taxon>Pichiaceae</taxon>
        <taxon>Brettanomyces</taxon>
    </lineage>
</organism>
<evidence type="ECO:0000256" key="7">
    <source>
        <dbReference type="SAM" id="Phobius"/>
    </source>
</evidence>
<sequence length="697" mass="77968">MDPEEYLKPDFDVSKLTIPKLRSILIDQKVKYSSSANKSKLVELFNEEVKPKAPQLLEQYKKAGVANPNGIIFMYSPEEKKTEKTEVKKAEKGEHDKVSTITTSIESNEEGKKGDVDETSFSKENVFQGASTSNSPSVGLIKSPRRSQKENSKKSPISTPKKNDKVIPRKRSSPVDDEESRRTVKKKILRRGAQGVNDSLNSDSSVSATASPIDRSTLSFEKFENVNLDSLMEQFQKNPTGIESPGLKKTSDSVNILDHYKKSLPGGKVMKKQGSTAKRLQKKLKTISAKEQGKENKIPKSPAEKDNSVADHSGPILYSPTSTQKDIDVSVASIQSSNTFLSANSTGNGSPTSIKAFGHGVQSNIEIISGPKRKISRISFQDDEETIKSDGSDIDAEFKIEKALDVNSDDVDGTTDIEIESGNEDDANGILSDEPKENPKKDIQLKKSTVEESSFLVRLAIFISKAFLFLALVVILVLFGYYRDMKLKVGYCNIANNDLHTPSSWSAIPESFHSELEPLHPYLNRMDTLLSEHVTPSCAICPNHASCYQNSRMICDHDYTVHYPLKSLFGLIPNQETCVFDEHAEQKRLLLMKYTLNLLRSRQDRPLSLDELYMYLKTTKASTISDKDFDKYWDRFVDNELATEPELVLDLKTKTISIQHKTPINFFTRKPGDRRSRKFLVPTASANTQAEKKDVEA</sequence>
<feature type="region of interest" description="Disordered" evidence="6">
    <location>
        <begin position="263"/>
        <end position="322"/>
    </location>
</feature>
<evidence type="ECO:0000313" key="10">
    <source>
        <dbReference type="EMBL" id="QOU19587.1"/>
    </source>
</evidence>
<dbReference type="InterPro" id="IPR044780">
    <property type="entry name" value="Heh2/Src1"/>
</dbReference>
<evidence type="ECO:0000256" key="1">
    <source>
        <dbReference type="ARBA" id="ARBA00004126"/>
    </source>
</evidence>
<evidence type="ECO:0000256" key="5">
    <source>
        <dbReference type="ARBA" id="ARBA00023242"/>
    </source>
</evidence>
<keyword evidence="3 7" id="KW-1133">Transmembrane helix</keyword>
<dbReference type="InterPro" id="IPR025856">
    <property type="entry name" value="HeH/LEM_domain"/>
</dbReference>
<reference evidence="10" key="1">
    <citation type="submission" date="2020-10" db="EMBL/GenBank/DDBJ databases">
        <authorList>
            <person name="Palmer J.M."/>
        </authorList>
    </citation>
    <scope>NUCLEOTIDE SEQUENCE</scope>
    <source>
        <strain evidence="10">UCD 2041</strain>
    </source>
</reference>
<keyword evidence="4 7" id="KW-0472">Membrane</keyword>
<dbReference type="RefSeq" id="XP_041136080.1">
    <property type="nucleotide sequence ID" value="XM_041282241.1"/>
</dbReference>
<keyword evidence="5" id="KW-0539">Nucleus</keyword>
<evidence type="ECO:0000256" key="6">
    <source>
        <dbReference type="SAM" id="MobiDB-lite"/>
    </source>
</evidence>
<feature type="region of interest" description="Disordered" evidence="6">
    <location>
        <begin position="411"/>
        <end position="443"/>
    </location>
</feature>
<evidence type="ECO:0000259" key="8">
    <source>
        <dbReference type="Pfam" id="PF09402"/>
    </source>
</evidence>
<feature type="domain" description="HeH/LEM" evidence="9">
    <location>
        <begin position="14"/>
        <end position="47"/>
    </location>
</feature>
<feature type="transmembrane region" description="Helical" evidence="7">
    <location>
        <begin position="455"/>
        <end position="479"/>
    </location>
</feature>
<name>A0A871R002_DEKBR</name>
<feature type="domain" description="Man1/Src1-like C-terminal" evidence="8">
    <location>
        <begin position="471"/>
        <end position="655"/>
    </location>
</feature>
<dbReference type="InterPro" id="IPR018996">
    <property type="entry name" value="Man1/Src1-like_C"/>
</dbReference>
<dbReference type="CDD" id="cd12935">
    <property type="entry name" value="LEM_like"/>
    <property type="match status" value="1"/>
</dbReference>
<dbReference type="GeneID" id="64575659"/>
<evidence type="ECO:0000256" key="4">
    <source>
        <dbReference type="ARBA" id="ARBA00023136"/>
    </source>
</evidence>
<feature type="compositionally biased region" description="Polar residues" evidence="6">
    <location>
        <begin position="122"/>
        <end position="137"/>
    </location>
</feature>
<dbReference type="PANTHER" id="PTHR47808">
    <property type="entry name" value="INNER NUCLEAR MEMBRANE PROTEIN HEH2-RELATED"/>
    <property type="match status" value="1"/>
</dbReference>
<dbReference type="AlphaFoldDB" id="A0A871R002"/>
<evidence type="ECO:0000256" key="2">
    <source>
        <dbReference type="ARBA" id="ARBA00022692"/>
    </source>
</evidence>
<dbReference type="Pfam" id="PF09402">
    <property type="entry name" value="MSC"/>
    <property type="match status" value="1"/>
</dbReference>
<feature type="compositionally biased region" description="Acidic residues" evidence="6">
    <location>
        <begin position="411"/>
        <end position="427"/>
    </location>
</feature>
<dbReference type="GO" id="GO:0071763">
    <property type="term" value="P:nuclear membrane organization"/>
    <property type="evidence" value="ECO:0007669"/>
    <property type="project" value="TreeGrafter"/>
</dbReference>
<proteinExistence type="predicted"/>
<accession>A0A871R002</accession>
<evidence type="ECO:0000256" key="3">
    <source>
        <dbReference type="ARBA" id="ARBA00022989"/>
    </source>
</evidence>
<dbReference type="KEGG" id="bbrx:BRETT_003736"/>